<feature type="transmembrane region" description="Helical" evidence="1">
    <location>
        <begin position="104"/>
        <end position="121"/>
    </location>
</feature>
<dbReference type="EMBL" id="CP015600">
    <property type="protein sequence ID" value="ANF85730.1"/>
    <property type="molecule type" value="Genomic_DNA"/>
</dbReference>
<dbReference type="PATRIC" id="fig|219572.3.peg.2387"/>
<feature type="transmembrane region" description="Helical" evidence="1">
    <location>
        <begin position="20"/>
        <end position="36"/>
    </location>
</feature>
<keyword evidence="1" id="KW-1133">Transmembrane helix</keyword>
<protein>
    <submittedName>
        <fullName evidence="2">Uncharacterized protein</fullName>
    </submittedName>
</protein>
<dbReference type="KEGG" id="panr:A7J50_2323"/>
<sequence length="126" mass="13559">MPVLFMLSVISHNALNLHGAALWIITLVQTFAYRWIPTAKSRAVISILVFAACAIAAVLAGKDFIGHFIDMVLAYAVGIAVQIAFMNTPLYVGPISEHLNGADLSWVVGLVVTSPLYFWLASRGSA</sequence>
<keyword evidence="1" id="KW-0812">Transmembrane</keyword>
<keyword evidence="1" id="KW-0472">Membrane</keyword>
<feature type="transmembrane region" description="Helical" evidence="1">
    <location>
        <begin position="72"/>
        <end position="92"/>
    </location>
</feature>
<dbReference type="Proteomes" id="UP000077829">
    <property type="component" value="Chromosome"/>
</dbReference>
<dbReference type="AlphaFoldDB" id="A0A172YZY3"/>
<evidence type="ECO:0000313" key="3">
    <source>
        <dbReference type="Proteomes" id="UP000077829"/>
    </source>
</evidence>
<evidence type="ECO:0000256" key="1">
    <source>
        <dbReference type="SAM" id="Phobius"/>
    </source>
</evidence>
<proteinExistence type="predicted"/>
<dbReference type="STRING" id="219572.A7J50_2323"/>
<name>A0A172YZY3_9PSED</name>
<gene>
    <name evidence="2" type="ORF">A7J50_2323</name>
</gene>
<accession>A0A172YZY3</accession>
<feature type="transmembrane region" description="Helical" evidence="1">
    <location>
        <begin position="43"/>
        <end position="60"/>
    </location>
</feature>
<evidence type="ECO:0000313" key="2">
    <source>
        <dbReference type="EMBL" id="ANF85730.1"/>
    </source>
</evidence>
<organism evidence="2 3">
    <name type="scientific">Pseudomonas antarctica</name>
    <dbReference type="NCBI Taxonomy" id="219572"/>
    <lineage>
        <taxon>Bacteria</taxon>
        <taxon>Pseudomonadati</taxon>
        <taxon>Pseudomonadota</taxon>
        <taxon>Gammaproteobacteria</taxon>
        <taxon>Pseudomonadales</taxon>
        <taxon>Pseudomonadaceae</taxon>
        <taxon>Pseudomonas</taxon>
    </lineage>
</organism>
<reference evidence="2 3" key="1">
    <citation type="submission" date="2016-05" db="EMBL/GenBank/DDBJ databases">
        <title>Complete genome sequence of Pseudomonas antarctica PAMC 27494.</title>
        <authorList>
            <person name="Lee J."/>
        </authorList>
    </citation>
    <scope>NUCLEOTIDE SEQUENCE [LARGE SCALE GENOMIC DNA]</scope>
    <source>
        <strain evidence="2 3">PAMC 27494</strain>
    </source>
</reference>